<dbReference type="OrthoDB" id="266518at2759"/>
<feature type="transmembrane region" description="Helical" evidence="5">
    <location>
        <begin position="224"/>
        <end position="242"/>
    </location>
</feature>
<evidence type="ECO:0000256" key="2">
    <source>
        <dbReference type="ARBA" id="ARBA00022692"/>
    </source>
</evidence>
<accession>A0A8J4WIW8</accession>
<evidence type="ECO:0000313" key="7">
    <source>
        <dbReference type="Proteomes" id="UP000748531"/>
    </source>
</evidence>
<evidence type="ECO:0000256" key="4">
    <source>
        <dbReference type="ARBA" id="ARBA00023136"/>
    </source>
</evidence>
<keyword evidence="7" id="KW-1185">Reference proteome</keyword>
<keyword evidence="3 5" id="KW-1133">Transmembrane helix</keyword>
<comment type="caution">
    <text evidence="6">The sequence shown here is derived from an EMBL/GenBank/DDBJ whole genome shotgun (WGS) entry which is preliminary data.</text>
</comment>
<name>A0A8J4WIW8_9TREM</name>
<proteinExistence type="predicted"/>
<organism evidence="6 7">
    <name type="scientific">Paragonimus heterotremus</name>
    <dbReference type="NCBI Taxonomy" id="100268"/>
    <lineage>
        <taxon>Eukaryota</taxon>
        <taxon>Metazoa</taxon>
        <taxon>Spiralia</taxon>
        <taxon>Lophotrochozoa</taxon>
        <taxon>Platyhelminthes</taxon>
        <taxon>Trematoda</taxon>
        <taxon>Digenea</taxon>
        <taxon>Plagiorchiida</taxon>
        <taxon>Troglotremata</taxon>
        <taxon>Troglotrematidae</taxon>
        <taxon>Paragonimus</taxon>
    </lineage>
</organism>
<evidence type="ECO:0000256" key="1">
    <source>
        <dbReference type="ARBA" id="ARBA00004141"/>
    </source>
</evidence>
<feature type="transmembrane region" description="Helical" evidence="5">
    <location>
        <begin position="96"/>
        <end position="119"/>
    </location>
</feature>
<evidence type="ECO:0000256" key="5">
    <source>
        <dbReference type="SAM" id="Phobius"/>
    </source>
</evidence>
<evidence type="ECO:0000256" key="3">
    <source>
        <dbReference type="ARBA" id="ARBA00022989"/>
    </source>
</evidence>
<dbReference type="PANTHER" id="PTHR21389">
    <property type="entry name" value="P53 INDUCED PROTEIN"/>
    <property type="match status" value="1"/>
</dbReference>
<keyword evidence="4 5" id="KW-0472">Membrane</keyword>
<dbReference type="GO" id="GO:0016020">
    <property type="term" value="C:membrane"/>
    <property type="evidence" value="ECO:0007669"/>
    <property type="project" value="UniProtKB-SubCell"/>
</dbReference>
<dbReference type="Proteomes" id="UP000748531">
    <property type="component" value="Unassembled WGS sequence"/>
</dbReference>
<gene>
    <name evidence="6" type="ORF">PHET_03614</name>
</gene>
<comment type="subcellular location">
    <subcellularLocation>
        <location evidence="1">Membrane</location>
        <topology evidence="1">Multi-pass membrane protein</topology>
    </subcellularLocation>
</comment>
<feature type="transmembrane region" description="Helical" evidence="5">
    <location>
        <begin position="199"/>
        <end position="218"/>
    </location>
</feature>
<dbReference type="GO" id="GO:0005783">
    <property type="term" value="C:endoplasmic reticulum"/>
    <property type="evidence" value="ECO:0007669"/>
    <property type="project" value="TreeGrafter"/>
</dbReference>
<sequence>MACSRGFFSGLRDFFAAPLRLWLMHKRLVQLNPSEKHLKTVQQHHLERTRRMQLRERLHDSYSSSSTGRLSDTTTRISASADLVDSGGLIQPLVRIWLINVGLILSLALLSYLFSLIRANRLLDSWIFSSSSFHVASQLISGLLHICLPLFMELVNMLYLKKICDRIALLRDIVPRDLLSVSQTDPSKSALGSTVMDRVYALIFFVLFQLQWTIIGVLSSNYKISHLLNVFSVAFMYACYAIEYRWRQVPGRTFEGFLIHILDHWTYFVGYGLLLGLGCKQWPHFIGSGGMFLAVTYPILVVGALGTRPTQSADADRITWLEDKVSRLFRFPLVLSMHPALFCTNLIVRSCVGVAYQLWF</sequence>
<feature type="transmembrane region" description="Helical" evidence="5">
    <location>
        <begin position="139"/>
        <end position="160"/>
    </location>
</feature>
<dbReference type="AlphaFoldDB" id="A0A8J4WIW8"/>
<dbReference type="GO" id="GO:0016236">
    <property type="term" value="P:macroautophagy"/>
    <property type="evidence" value="ECO:0007669"/>
    <property type="project" value="TreeGrafter"/>
</dbReference>
<protein>
    <submittedName>
        <fullName evidence="6">Etoposide-induced protein 2.4 protein</fullName>
    </submittedName>
</protein>
<dbReference type="EMBL" id="LUCH01001700">
    <property type="protein sequence ID" value="KAF5402621.1"/>
    <property type="molecule type" value="Genomic_DNA"/>
</dbReference>
<feature type="transmembrane region" description="Helical" evidence="5">
    <location>
        <begin position="285"/>
        <end position="307"/>
    </location>
</feature>
<keyword evidence="2 5" id="KW-0812">Transmembrane</keyword>
<reference evidence="6" key="1">
    <citation type="submission" date="2019-05" db="EMBL/GenBank/DDBJ databases">
        <title>Annotation for the trematode Paragonimus heterotremus.</title>
        <authorList>
            <person name="Choi Y.-J."/>
        </authorList>
    </citation>
    <scope>NUCLEOTIDE SEQUENCE</scope>
    <source>
        <strain evidence="6">LC</strain>
    </source>
</reference>
<dbReference type="PANTHER" id="PTHR21389:SF0">
    <property type="entry name" value="ETOPOSIDE-INDUCED PROTEIN 2.4 HOMOLOG"/>
    <property type="match status" value="1"/>
</dbReference>
<feature type="transmembrane region" description="Helical" evidence="5">
    <location>
        <begin position="254"/>
        <end position="273"/>
    </location>
</feature>
<evidence type="ECO:0000313" key="6">
    <source>
        <dbReference type="EMBL" id="KAF5402621.1"/>
    </source>
</evidence>